<dbReference type="Proteomes" id="UP001366166">
    <property type="component" value="Chromosome"/>
</dbReference>
<accession>A0AAU9EZC4</accession>
<dbReference type="SUPFAM" id="SSF102198">
    <property type="entry name" value="Putative cyclase"/>
    <property type="match status" value="1"/>
</dbReference>
<dbReference type="EMBL" id="AP028679">
    <property type="protein sequence ID" value="BEQ16870.1"/>
    <property type="molecule type" value="Genomic_DNA"/>
</dbReference>
<dbReference type="PANTHER" id="PTHR34861:SF10">
    <property type="entry name" value="CYCLASE"/>
    <property type="match status" value="1"/>
</dbReference>
<dbReference type="KEGG" id="dmp:FAK_39360"/>
<dbReference type="InterPro" id="IPR037175">
    <property type="entry name" value="KFase_sf"/>
</dbReference>
<proteinExistence type="predicted"/>
<keyword evidence="1" id="KW-0732">Signal</keyword>
<feature type="signal peptide" evidence="1">
    <location>
        <begin position="1"/>
        <end position="27"/>
    </location>
</feature>
<dbReference type="GO" id="GO:0019441">
    <property type="term" value="P:L-tryptophan catabolic process to kynurenine"/>
    <property type="evidence" value="ECO:0007669"/>
    <property type="project" value="InterPro"/>
</dbReference>
<dbReference type="Pfam" id="PF04199">
    <property type="entry name" value="Cyclase"/>
    <property type="match status" value="1"/>
</dbReference>
<dbReference type="Gene3D" id="3.50.30.50">
    <property type="entry name" value="Putative cyclase"/>
    <property type="match status" value="1"/>
</dbReference>
<name>A0AAU9EZC4_9BACT</name>
<dbReference type="GO" id="GO:0004061">
    <property type="term" value="F:arylformamidase activity"/>
    <property type="evidence" value="ECO:0007669"/>
    <property type="project" value="InterPro"/>
</dbReference>
<evidence type="ECO:0000256" key="1">
    <source>
        <dbReference type="SAM" id="SignalP"/>
    </source>
</evidence>
<dbReference type="AlphaFoldDB" id="A0AAU9EZC4"/>
<dbReference type="PANTHER" id="PTHR34861">
    <property type="match status" value="1"/>
</dbReference>
<dbReference type="RefSeq" id="WP_338603339.1">
    <property type="nucleotide sequence ID" value="NZ_AP028679.1"/>
</dbReference>
<evidence type="ECO:0000313" key="3">
    <source>
        <dbReference type="Proteomes" id="UP001366166"/>
    </source>
</evidence>
<gene>
    <name evidence="2" type="ORF">FAK_39360</name>
</gene>
<dbReference type="InterPro" id="IPR007325">
    <property type="entry name" value="KFase/CYL"/>
</dbReference>
<evidence type="ECO:0000313" key="2">
    <source>
        <dbReference type="EMBL" id="BEQ16870.1"/>
    </source>
</evidence>
<organism evidence="2 3">
    <name type="scientific">Desulfoferula mesophila</name>
    <dbReference type="NCBI Taxonomy" id="3058419"/>
    <lineage>
        <taxon>Bacteria</taxon>
        <taxon>Pseudomonadati</taxon>
        <taxon>Thermodesulfobacteriota</taxon>
        <taxon>Desulfarculia</taxon>
        <taxon>Desulfarculales</taxon>
        <taxon>Desulfarculaceae</taxon>
        <taxon>Desulfoferula</taxon>
    </lineage>
</organism>
<feature type="chain" id="PRO_5043414927" evidence="1">
    <location>
        <begin position="28"/>
        <end position="328"/>
    </location>
</feature>
<sequence length="328" mass="36077">MRQSLVKLVLLLLVTVAFLSVAGQAMAENKYMPKPSKWGPDDQIGNANYLTPKKVMEAVKLVKEGKVFDLGNEYYKGFPAYPPRDVFVWLLVHGLTVDPPRGYDKATDMEEFVAMSTGLSTQLDGFAHVGHNHVFYNATPQKDIVAASGAKKFGMETVPPLVTRAVLVDMVDYFGRNLGDAEEISLKDFEACLAKHKLTIQPGDAVLVNTGWMRLLGKEDKRFASSNPGISEDVAWYLVGKGVVGVGTDQWCTEVYPHKGFPKDLYNAAFLPGHVALLGNGIYQFQNLRLADLAAACKKDGKYAFFFNFTHPKIKGTVQGIGQPIAIK</sequence>
<reference evidence="3" key="1">
    <citation type="journal article" date="2023" name="Arch. Microbiol.">
        <title>Desulfoferula mesophilus gen. nov. sp. nov., a mesophilic sulfate-reducing bacterium isolated from a brackish lake sediment.</title>
        <authorList>
            <person name="Watanabe T."/>
            <person name="Yabe T."/>
            <person name="Tsuji J.M."/>
            <person name="Fukui M."/>
        </authorList>
    </citation>
    <scope>NUCLEOTIDE SEQUENCE [LARGE SCALE GENOMIC DNA]</scope>
    <source>
        <strain evidence="3">12FAK</strain>
    </source>
</reference>
<keyword evidence="3" id="KW-1185">Reference proteome</keyword>
<protein>
    <submittedName>
        <fullName evidence="2">Cyclase</fullName>
    </submittedName>
</protein>